<feature type="transmembrane region" description="Helical" evidence="1">
    <location>
        <begin position="69"/>
        <end position="97"/>
    </location>
</feature>
<reference evidence="2 3" key="1">
    <citation type="submission" date="2018-11" db="EMBL/GenBank/DDBJ databases">
        <title>Proposal to divide the Flavobacteriaceae and reorganize its genera based on Amino Acid Identity values calculated from whole genome sequences.</title>
        <authorList>
            <person name="Nicholson A.C."/>
            <person name="Gulvik C.A."/>
            <person name="Whitney A.M."/>
            <person name="Humrighouse B.W."/>
            <person name="Bell M."/>
            <person name="Holmes B."/>
            <person name="Steigerwalt A.G."/>
            <person name="Villarma A."/>
            <person name="Sheth M."/>
            <person name="Batra D."/>
            <person name="Pryor J."/>
            <person name="Bernardet J.-F."/>
            <person name="Hugo C."/>
            <person name="Kampfer P."/>
            <person name="Newman J."/>
            <person name="McQuiston J.R."/>
        </authorList>
    </citation>
    <scope>NUCLEOTIDE SEQUENCE [LARGE SCALE GENOMIC DNA]</scope>
    <source>
        <strain evidence="2 3">H5143</strain>
    </source>
</reference>
<gene>
    <name evidence="2" type="ORF">EG353_03000</name>
</gene>
<sequence>MKRKVFRYKFVYWIAILINVIFSVAFGFGIYNRIVINSIFDIYSAVIFIILGLSLLSLIFLIKKSKLSVLTFSVSLILIFITITFGIAKSIFGGYFANDSMDYIMPPIIYSILFGLFFLITKYKSKVDYDLLEIDQIGQREY</sequence>
<protein>
    <recommendedName>
        <fullName evidence="4">DUF4293 family protein</fullName>
    </recommendedName>
</protein>
<feature type="transmembrane region" description="Helical" evidence="1">
    <location>
        <begin position="42"/>
        <end position="62"/>
    </location>
</feature>
<dbReference type="Proteomes" id="UP000281741">
    <property type="component" value="Chromosome"/>
</dbReference>
<proteinExistence type="predicted"/>
<keyword evidence="1" id="KW-0472">Membrane</keyword>
<feature type="transmembrane region" description="Helical" evidence="1">
    <location>
        <begin position="12"/>
        <end position="30"/>
    </location>
</feature>
<name>A0ABM7B7C7_9FLAO</name>
<dbReference type="RefSeq" id="WP_228445181.1">
    <property type="nucleotide sequence ID" value="NZ_CP033912.1"/>
</dbReference>
<keyword evidence="1" id="KW-0812">Transmembrane</keyword>
<accession>A0ABM7B7C7</accession>
<evidence type="ECO:0000256" key="1">
    <source>
        <dbReference type="SAM" id="Phobius"/>
    </source>
</evidence>
<evidence type="ECO:0000313" key="3">
    <source>
        <dbReference type="Proteomes" id="UP000281741"/>
    </source>
</evidence>
<organism evidence="2 3">
    <name type="scientific">Chryseobacterium shandongense</name>
    <dbReference type="NCBI Taxonomy" id="1493872"/>
    <lineage>
        <taxon>Bacteria</taxon>
        <taxon>Pseudomonadati</taxon>
        <taxon>Bacteroidota</taxon>
        <taxon>Flavobacteriia</taxon>
        <taxon>Flavobacteriales</taxon>
        <taxon>Weeksellaceae</taxon>
        <taxon>Chryseobacterium group</taxon>
        <taxon>Chryseobacterium</taxon>
    </lineage>
</organism>
<evidence type="ECO:0008006" key="4">
    <source>
        <dbReference type="Google" id="ProtNLM"/>
    </source>
</evidence>
<feature type="transmembrane region" description="Helical" evidence="1">
    <location>
        <begin position="103"/>
        <end position="121"/>
    </location>
</feature>
<keyword evidence="1" id="KW-1133">Transmembrane helix</keyword>
<dbReference type="EMBL" id="CP033912">
    <property type="protein sequence ID" value="AZA94594.1"/>
    <property type="molecule type" value="Genomic_DNA"/>
</dbReference>
<evidence type="ECO:0000313" key="2">
    <source>
        <dbReference type="EMBL" id="AZA94594.1"/>
    </source>
</evidence>
<keyword evidence="3" id="KW-1185">Reference proteome</keyword>